<dbReference type="Pfam" id="PF00135">
    <property type="entry name" value="COesterase"/>
    <property type="match status" value="1"/>
</dbReference>
<feature type="region of interest" description="Disordered" evidence="1">
    <location>
        <begin position="132"/>
        <end position="151"/>
    </location>
</feature>
<sequence length="195" mass="20955">MKDDGALDGLLHRALGFSDYHIVLFGASVHGALYETIITCREAYKEDVPLAESLQFTIRMANTVFFERLLCAMVGAVFAASSSSAPIVDLGYAQYQGIFNPDKNVTDFRGVRYAAPPIGDLRWREPQTPEKVDGVQQADRDPPSCFQAPDGGRELGVGVDGAAEEKEDCLFLNLAIPGGDIPGGLPVVVWIHGGG</sequence>
<dbReference type="InterPro" id="IPR029058">
    <property type="entry name" value="AB_hydrolase_fold"/>
</dbReference>
<name>A0ABR3F987_9AGAR</name>
<feature type="compositionally biased region" description="Basic and acidic residues" evidence="1">
    <location>
        <begin position="132"/>
        <end position="142"/>
    </location>
</feature>
<evidence type="ECO:0000259" key="2">
    <source>
        <dbReference type="Pfam" id="PF00135"/>
    </source>
</evidence>
<proteinExistence type="predicted"/>
<dbReference type="InterPro" id="IPR002018">
    <property type="entry name" value="CarbesteraseB"/>
</dbReference>
<protein>
    <recommendedName>
        <fullName evidence="2">Carboxylesterase type B domain-containing protein</fullName>
    </recommendedName>
</protein>
<dbReference type="InterPro" id="IPR050309">
    <property type="entry name" value="Type-B_Carboxylest/Lipase"/>
</dbReference>
<dbReference type="Proteomes" id="UP001465976">
    <property type="component" value="Unassembled WGS sequence"/>
</dbReference>
<feature type="non-terminal residue" evidence="3">
    <location>
        <position position="195"/>
    </location>
</feature>
<keyword evidence="4" id="KW-1185">Reference proteome</keyword>
<comment type="caution">
    <text evidence="3">The sequence shown here is derived from an EMBL/GenBank/DDBJ whole genome shotgun (WGS) entry which is preliminary data.</text>
</comment>
<dbReference type="PANTHER" id="PTHR11559">
    <property type="entry name" value="CARBOXYLESTERASE"/>
    <property type="match status" value="1"/>
</dbReference>
<evidence type="ECO:0000256" key="1">
    <source>
        <dbReference type="SAM" id="MobiDB-lite"/>
    </source>
</evidence>
<evidence type="ECO:0000313" key="4">
    <source>
        <dbReference type="Proteomes" id="UP001465976"/>
    </source>
</evidence>
<feature type="domain" description="Carboxylesterase type B" evidence="2">
    <location>
        <begin position="85"/>
        <end position="195"/>
    </location>
</feature>
<dbReference type="SUPFAM" id="SSF53474">
    <property type="entry name" value="alpha/beta-Hydrolases"/>
    <property type="match status" value="1"/>
</dbReference>
<evidence type="ECO:0000313" key="3">
    <source>
        <dbReference type="EMBL" id="KAL0571839.1"/>
    </source>
</evidence>
<gene>
    <name evidence="3" type="ORF">V5O48_010119</name>
</gene>
<accession>A0ABR3F987</accession>
<dbReference type="EMBL" id="JBAHYK010000708">
    <property type="protein sequence ID" value="KAL0571839.1"/>
    <property type="molecule type" value="Genomic_DNA"/>
</dbReference>
<organism evidence="3 4">
    <name type="scientific">Marasmius crinis-equi</name>
    <dbReference type="NCBI Taxonomy" id="585013"/>
    <lineage>
        <taxon>Eukaryota</taxon>
        <taxon>Fungi</taxon>
        <taxon>Dikarya</taxon>
        <taxon>Basidiomycota</taxon>
        <taxon>Agaricomycotina</taxon>
        <taxon>Agaricomycetes</taxon>
        <taxon>Agaricomycetidae</taxon>
        <taxon>Agaricales</taxon>
        <taxon>Marasmiineae</taxon>
        <taxon>Marasmiaceae</taxon>
        <taxon>Marasmius</taxon>
    </lineage>
</organism>
<reference evidence="3 4" key="1">
    <citation type="submission" date="2024-02" db="EMBL/GenBank/DDBJ databases">
        <title>A draft genome for the cacao thread blight pathogen Marasmius crinis-equi.</title>
        <authorList>
            <person name="Cohen S.P."/>
            <person name="Baruah I.K."/>
            <person name="Amoako-Attah I."/>
            <person name="Bukari Y."/>
            <person name="Meinhardt L.W."/>
            <person name="Bailey B.A."/>
        </authorList>
    </citation>
    <scope>NUCLEOTIDE SEQUENCE [LARGE SCALE GENOMIC DNA]</scope>
    <source>
        <strain evidence="3 4">GH-76</strain>
    </source>
</reference>
<dbReference type="Gene3D" id="3.40.50.1820">
    <property type="entry name" value="alpha/beta hydrolase"/>
    <property type="match status" value="1"/>
</dbReference>